<evidence type="ECO:0000256" key="2">
    <source>
        <dbReference type="ARBA" id="ARBA00023125"/>
    </source>
</evidence>
<evidence type="ECO:0000313" key="6">
    <source>
        <dbReference type="Proteomes" id="UP001500416"/>
    </source>
</evidence>
<dbReference type="PANTHER" id="PTHR46796:SF15">
    <property type="entry name" value="BLL1074 PROTEIN"/>
    <property type="match status" value="1"/>
</dbReference>
<organism evidence="5 6">
    <name type="scientific">Saccharothrix mutabilis subsp. mutabilis</name>
    <dbReference type="NCBI Taxonomy" id="66855"/>
    <lineage>
        <taxon>Bacteria</taxon>
        <taxon>Bacillati</taxon>
        <taxon>Actinomycetota</taxon>
        <taxon>Actinomycetes</taxon>
        <taxon>Pseudonocardiales</taxon>
        <taxon>Pseudonocardiaceae</taxon>
        <taxon>Saccharothrix</taxon>
    </lineage>
</organism>
<dbReference type="PANTHER" id="PTHR46796">
    <property type="entry name" value="HTH-TYPE TRANSCRIPTIONAL ACTIVATOR RHAS-RELATED"/>
    <property type="match status" value="1"/>
</dbReference>
<keyword evidence="3" id="KW-0804">Transcription</keyword>
<evidence type="ECO:0000313" key="5">
    <source>
        <dbReference type="EMBL" id="GAA0212613.1"/>
    </source>
</evidence>
<dbReference type="Gene3D" id="1.10.10.60">
    <property type="entry name" value="Homeodomain-like"/>
    <property type="match status" value="1"/>
</dbReference>
<name>A0ABP3CR19_9PSEU</name>
<dbReference type="RefSeq" id="WP_343932226.1">
    <property type="nucleotide sequence ID" value="NZ_BAAABU010000002.1"/>
</dbReference>
<keyword evidence="6" id="KW-1185">Reference proteome</keyword>
<dbReference type="InterPro" id="IPR009057">
    <property type="entry name" value="Homeodomain-like_sf"/>
</dbReference>
<dbReference type="Proteomes" id="UP001500416">
    <property type="component" value="Unassembled WGS sequence"/>
</dbReference>
<dbReference type="InterPro" id="IPR050204">
    <property type="entry name" value="AraC_XylS_family_regulators"/>
</dbReference>
<keyword evidence="1" id="KW-0805">Transcription regulation</keyword>
<reference evidence="6" key="1">
    <citation type="journal article" date="2019" name="Int. J. Syst. Evol. Microbiol.">
        <title>The Global Catalogue of Microorganisms (GCM) 10K type strain sequencing project: providing services to taxonomists for standard genome sequencing and annotation.</title>
        <authorList>
            <consortium name="The Broad Institute Genomics Platform"/>
            <consortium name="The Broad Institute Genome Sequencing Center for Infectious Disease"/>
            <person name="Wu L."/>
            <person name="Ma J."/>
        </authorList>
    </citation>
    <scope>NUCLEOTIDE SEQUENCE [LARGE SCALE GENOMIC DNA]</scope>
    <source>
        <strain evidence="6">JCM 3380</strain>
    </source>
</reference>
<evidence type="ECO:0000256" key="3">
    <source>
        <dbReference type="ARBA" id="ARBA00023163"/>
    </source>
</evidence>
<evidence type="ECO:0000256" key="1">
    <source>
        <dbReference type="ARBA" id="ARBA00023015"/>
    </source>
</evidence>
<gene>
    <name evidence="5" type="ORF">GCM10010492_07980</name>
</gene>
<dbReference type="InterPro" id="IPR018060">
    <property type="entry name" value="HTH_AraC"/>
</dbReference>
<keyword evidence="2" id="KW-0238">DNA-binding</keyword>
<dbReference type="SMART" id="SM00342">
    <property type="entry name" value="HTH_ARAC"/>
    <property type="match status" value="1"/>
</dbReference>
<protein>
    <submittedName>
        <fullName evidence="5">Helix-turn-helix domain-containing protein</fullName>
    </submittedName>
</protein>
<proteinExistence type="predicted"/>
<accession>A0ABP3CR19</accession>
<dbReference type="EMBL" id="BAAABU010000002">
    <property type="protein sequence ID" value="GAA0212613.1"/>
    <property type="molecule type" value="Genomic_DNA"/>
</dbReference>
<feature type="domain" description="HTH araC/xylS-type" evidence="4">
    <location>
        <begin position="164"/>
        <end position="263"/>
    </location>
</feature>
<dbReference type="Pfam" id="PF12833">
    <property type="entry name" value="HTH_18"/>
    <property type="match status" value="1"/>
</dbReference>
<dbReference type="PROSITE" id="PS01124">
    <property type="entry name" value="HTH_ARAC_FAMILY_2"/>
    <property type="match status" value="1"/>
</dbReference>
<sequence length="293" mass="31220">MTPTGAPPDWTTVDIAVPRRPDRLPGISMAGFRRRVPAPLDIAMVAHPAVTLLIDLGGGEGIVCDSRGRHERGSVVIGLMPGELRAGGDVGECLQIRLEPDVAAAALGAAPELSGTMAPLADVWGRDARRVEDRLRAAASWDERFTIAADALGRRLESRSPVDPEVAHAWRRTLAGRGLVRVDSLAGEVGWSRKRLWSRFGAQLGSSPKRVARLVRFDHAAHLLAAGRAAAGVAAESGYVDQSHLHREVKAFTGLTPSALAVAPWLAIDDIAWPASSPTRNPAAAGRRIPDVW</sequence>
<evidence type="ECO:0000259" key="4">
    <source>
        <dbReference type="PROSITE" id="PS01124"/>
    </source>
</evidence>
<dbReference type="SUPFAM" id="SSF46689">
    <property type="entry name" value="Homeodomain-like"/>
    <property type="match status" value="1"/>
</dbReference>
<comment type="caution">
    <text evidence="5">The sequence shown here is derived from an EMBL/GenBank/DDBJ whole genome shotgun (WGS) entry which is preliminary data.</text>
</comment>